<dbReference type="AlphaFoldDB" id="A0A7T8QUD8"/>
<dbReference type="InterPro" id="IPR017853">
    <property type="entry name" value="GH"/>
</dbReference>
<sequence length="231" mass="25749">MIDVLNMIFMLLPATPITYYGEELGMLDIESGGSASPGLSVMSPMIWSKEEGAGFTYNASVSPWIRIMDGYEDLNVDCQDDDADSHLSLYKSLAKFRLSDAILQGEFNAQVLNAGDVLAYSLVKKGNPGILYWLILEMRRLSRISRSSNISQTGEALSMDLTRHLLSWLPRIKLNSVPLNSVLKLGLLSPSSSQTSRPPPIMRRRMRRDGANNDWNHATPSTPFEKIDPKQ</sequence>
<accession>A0A7T8QUD8</accession>
<dbReference type="InterPro" id="IPR006047">
    <property type="entry name" value="GH13_cat_dom"/>
</dbReference>
<dbReference type="Pfam" id="PF00128">
    <property type="entry name" value="Alpha-amylase"/>
    <property type="match status" value="1"/>
</dbReference>
<dbReference type="GO" id="GO:0004556">
    <property type="term" value="F:alpha-amylase activity"/>
    <property type="evidence" value="ECO:0007669"/>
    <property type="project" value="TreeGrafter"/>
</dbReference>
<proteinExistence type="predicted"/>
<reference evidence="4" key="1">
    <citation type="submission" date="2021-01" db="EMBL/GenBank/DDBJ databases">
        <title>Caligus Genome Assembly.</title>
        <authorList>
            <person name="Gallardo-Escarate C."/>
        </authorList>
    </citation>
    <scope>NUCLEOTIDE SEQUENCE [LARGE SCALE GENOMIC DNA]</scope>
</reference>
<evidence type="ECO:0000313" key="4">
    <source>
        <dbReference type="Proteomes" id="UP000595437"/>
    </source>
</evidence>
<evidence type="ECO:0000313" key="3">
    <source>
        <dbReference type="EMBL" id="QQP55432.1"/>
    </source>
</evidence>
<evidence type="ECO:0000259" key="2">
    <source>
        <dbReference type="Pfam" id="PF00128"/>
    </source>
</evidence>
<dbReference type="EMBL" id="CP045894">
    <property type="protein sequence ID" value="QQP55432.1"/>
    <property type="molecule type" value="Genomic_DNA"/>
</dbReference>
<name>A0A7T8QUD8_CALRO</name>
<dbReference type="Gene3D" id="3.20.20.80">
    <property type="entry name" value="Glycosidases"/>
    <property type="match status" value="1"/>
</dbReference>
<feature type="compositionally biased region" description="Polar residues" evidence="1">
    <location>
        <begin position="213"/>
        <end position="222"/>
    </location>
</feature>
<feature type="region of interest" description="Disordered" evidence="1">
    <location>
        <begin position="190"/>
        <end position="231"/>
    </location>
</feature>
<protein>
    <recommendedName>
        <fullName evidence="2">Glycosyl hydrolase family 13 catalytic domain-containing protein</fullName>
    </recommendedName>
</protein>
<keyword evidence="4" id="KW-1185">Reference proteome</keyword>
<dbReference type="Proteomes" id="UP000595437">
    <property type="component" value="Chromosome 5"/>
</dbReference>
<feature type="domain" description="Glycosyl hydrolase family 13 catalytic" evidence="2">
    <location>
        <begin position="3"/>
        <end position="103"/>
    </location>
</feature>
<gene>
    <name evidence="3" type="ORF">FKW44_008611</name>
</gene>
<dbReference type="SUPFAM" id="SSF51445">
    <property type="entry name" value="(Trans)glycosidases"/>
    <property type="match status" value="1"/>
</dbReference>
<dbReference type="GO" id="GO:0009313">
    <property type="term" value="P:oligosaccharide catabolic process"/>
    <property type="evidence" value="ECO:0007669"/>
    <property type="project" value="TreeGrafter"/>
</dbReference>
<dbReference type="OrthoDB" id="1740265at2759"/>
<dbReference type="PANTHER" id="PTHR10357">
    <property type="entry name" value="ALPHA-AMYLASE FAMILY MEMBER"/>
    <property type="match status" value="1"/>
</dbReference>
<organism evidence="3 4">
    <name type="scientific">Caligus rogercresseyi</name>
    <name type="common">Sea louse</name>
    <dbReference type="NCBI Taxonomy" id="217165"/>
    <lineage>
        <taxon>Eukaryota</taxon>
        <taxon>Metazoa</taxon>
        <taxon>Ecdysozoa</taxon>
        <taxon>Arthropoda</taxon>
        <taxon>Crustacea</taxon>
        <taxon>Multicrustacea</taxon>
        <taxon>Hexanauplia</taxon>
        <taxon>Copepoda</taxon>
        <taxon>Siphonostomatoida</taxon>
        <taxon>Caligidae</taxon>
        <taxon>Caligus</taxon>
    </lineage>
</organism>
<evidence type="ECO:0000256" key="1">
    <source>
        <dbReference type="SAM" id="MobiDB-lite"/>
    </source>
</evidence>
<dbReference type="PANTHER" id="PTHR10357:SF179">
    <property type="entry name" value="NEUTRAL AND BASIC AMINO ACID TRANSPORT PROTEIN RBAT"/>
    <property type="match status" value="1"/>
</dbReference>